<reference evidence="1" key="1">
    <citation type="journal article" date="2015" name="Nature">
        <title>Complex archaea that bridge the gap between prokaryotes and eukaryotes.</title>
        <authorList>
            <person name="Spang A."/>
            <person name="Saw J.H."/>
            <person name="Jorgensen S.L."/>
            <person name="Zaremba-Niedzwiedzka K."/>
            <person name="Martijn J."/>
            <person name="Lind A.E."/>
            <person name="van Eijk R."/>
            <person name="Schleper C."/>
            <person name="Guy L."/>
            <person name="Ettema T.J."/>
        </authorList>
    </citation>
    <scope>NUCLEOTIDE SEQUENCE</scope>
</reference>
<accession>A0A0F9QD97</accession>
<feature type="non-terminal residue" evidence="1">
    <location>
        <position position="38"/>
    </location>
</feature>
<dbReference type="EMBL" id="LAZR01001612">
    <property type="protein sequence ID" value="KKN41970.1"/>
    <property type="molecule type" value="Genomic_DNA"/>
</dbReference>
<gene>
    <name evidence="1" type="ORF">LCGC14_0717740</name>
</gene>
<comment type="caution">
    <text evidence="1">The sequence shown here is derived from an EMBL/GenBank/DDBJ whole genome shotgun (WGS) entry which is preliminary data.</text>
</comment>
<name>A0A0F9QD97_9ZZZZ</name>
<sequence length="38" mass="4180">MLFGHTRPMVPIVQLIGPEDLSEGASSSLWVSMENVHN</sequence>
<proteinExistence type="predicted"/>
<protein>
    <submittedName>
        <fullName evidence="1">Uncharacterized protein</fullName>
    </submittedName>
</protein>
<dbReference type="AlphaFoldDB" id="A0A0F9QD97"/>
<evidence type="ECO:0000313" key="1">
    <source>
        <dbReference type="EMBL" id="KKN41970.1"/>
    </source>
</evidence>
<organism evidence="1">
    <name type="scientific">marine sediment metagenome</name>
    <dbReference type="NCBI Taxonomy" id="412755"/>
    <lineage>
        <taxon>unclassified sequences</taxon>
        <taxon>metagenomes</taxon>
        <taxon>ecological metagenomes</taxon>
    </lineage>
</organism>